<reference evidence="1 2" key="1">
    <citation type="submission" date="2022-04" db="EMBL/GenBank/DDBJ databases">
        <title>Genome sequence of C. roseum typestrain.</title>
        <authorList>
            <person name="Poehlein A."/>
            <person name="Schoch T."/>
            <person name="Duerre P."/>
            <person name="Daniel R."/>
        </authorList>
    </citation>
    <scope>NUCLEOTIDE SEQUENCE [LARGE SCALE GENOMIC DNA]</scope>
    <source>
        <strain evidence="1 2">DSM 7320</strain>
    </source>
</reference>
<proteinExistence type="predicted"/>
<dbReference type="CDD" id="cd07516">
    <property type="entry name" value="HAD_Pase"/>
    <property type="match status" value="1"/>
</dbReference>
<dbReference type="InterPro" id="IPR006379">
    <property type="entry name" value="HAD-SF_hydro_IIB"/>
</dbReference>
<dbReference type="STRING" id="84029.CROST_17830"/>
<dbReference type="RefSeq" id="WP_077836021.1">
    <property type="nucleotide sequence ID" value="NZ_CP096983.1"/>
</dbReference>
<dbReference type="InterPro" id="IPR000150">
    <property type="entry name" value="Cof"/>
</dbReference>
<dbReference type="SUPFAM" id="SSF56784">
    <property type="entry name" value="HAD-like"/>
    <property type="match status" value="1"/>
</dbReference>
<dbReference type="NCBIfam" id="TIGR01484">
    <property type="entry name" value="HAD-SF-IIB"/>
    <property type="match status" value="1"/>
</dbReference>
<dbReference type="EMBL" id="CP096983">
    <property type="protein sequence ID" value="URZ13055.1"/>
    <property type="molecule type" value="Genomic_DNA"/>
</dbReference>
<dbReference type="PANTHER" id="PTHR10000">
    <property type="entry name" value="PHOSPHOSERINE PHOSPHATASE"/>
    <property type="match status" value="1"/>
</dbReference>
<keyword evidence="2" id="KW-1185">Reference proteome</keyword>
<dbReference type="Gene3D" id="3.30.1240.10">
    <property type="match status" value="1"/>
</dbReference>
<dbReference type="KEGG" id="crw:CROST_038050"/>
<gene>
    <name evidence="1" type="ORF">CROST_038050</name>
</gene>
<dbReference type="GO" id="GO:0005829">
    <property type="term" value="C:cytosol"/>
    <property type="evidence" value="ECO:0007669"/>
    <property type="project" value="TreeGrafter"/>
</dbReference>
<dbReference type="Proteomes" id="UP000190951">
    <property type="component" value="Chromosome"/>
</dbReference>
<sequence>MNKRFEGWLLISDMDDTLINSDRRISDKNIEAIKKFQSLGGRFTIATGRTMESAYRYIRDLPVDLPVILYNGAKIYDFQNEKTVFEIELEDRVKEIVKKIKEYNPSFGIEIYSNENTYIYSSCRFTERFKKRGYEVFYEIPETLWKENWTKVLVLAEEEDEDYLEENFENLFGKINLVRSGENYLEILPDNLSKGAALKNLCNLKNIDINKVISVGDNMNDYELIKSAGYGFCVLNGNKKLISMCSNICPSNDENPIEYIVNLAMNNFEKLK</sequence>
<dbReference type="Gene3D" id="3.40.50.1000">
    <property type="entry name" value="HAD superfamily/HAD-like"/>
    <property type="match status" value="1"/>
</dbReference>
<dbReference type="GO" id="GO:0016791">
    <property type="term" value="F:phosphatase activity"/>
    <property type="evidence" value="ECO:0007669"/>
    <property type="project" value="TreeGrafter"/>
</dbReference>
<dbReference type="SFLD" id="SFLDG01140">
    <property type="entry name" value="C2.B:_Phosphomannomutase_and_P"/>
    <property type="match status" value="1"/>
</dbReference>
<dbReference type="InterPro" id="IPR023214">
    <property type="entry name" value="HAD_sf"/>
</dbReference>
<evidence type="ECO:0000313" key="1">
    <source>
        <dbReference type="EMBL" id="URZ13055.1"/>
    </source>
</evidence>
<keyword evidence="1" id="KW-0378">Hydrolase</keyword>
<dbReference type="PANTHER" id="PTHR10000:SF8">
    <property type="entry name" value="HAD SUPERFAMILY HYDROLASE-LIKE, TYPE 3"/>
    <property type="match status" value="1"/>
</dbReference>
<dbReference type="AlphaFoldDB" id="A0A1S8L7L5"/>
<dbReference type="EC" id="3.1.3.-" evidence="1"/>
<name>A0A1S8L7L5_9CLOT</name>
<protein>
    <submittedName>
        <fullName evidence="1">Phosphatase</fullName>
        <ecNumber evidence="1">3.1.3.-</ecNumber>
    </submittedName>
</protein>
<evidence type="ECO:0000313" key="2">
    <source>
        <dbReference type="Proteomes" id="UP000190951"/>
    </source>
</evidence>
<dbReference type="Pfam" id="PF08282">
    <property type="entry name" value="Hydrolase_3"/>
    <property type="match status" value="1"/>
</dbReference>
<dbReference type="SFLD" id="SFLDS00003">
    <property type="entry name" value="Haloacid_Dehalogenase"/>
    <property type="match status" value="1"/>
</dbReference>
<accession>A0A1S8L7L5</accession>
<dbReference type="NCBIfam" id="TIGR00099">
    <property type="entry name" value="Cof-subfamily"/>
    <property type="match status" value="1"/>
</dbReference>
<organism evidence="1 2">
    <name type="scientific">Clostridium felsineum</name>
    <dbReference type="NCBI Taxonomy" id="36839"/>
    <lineage>
        <taxon>Bacteria</taxon>
        <taxon>Bacillati</taxon>
        <taxon>Bacillota</taxon>
        <taxon>Clostridia</taxon>
        <taxon>Eubacteriales</taxon>
        <taxon>Clostridiaceae</taxon>
        <taxon>Clostridium</taxon>
    </lineage>
</organism>
<dbReference type="GO" id="GO:0000287">
    <property type="term" value="F:magnesium ion binding"/>
    <property type="evidence" value="ECO:0007669"/>
    <property type="project" value="TreeGrafter"/>
</dbReference>
<dbReference type="InterPro" id="IPR036412">
    <property type="entry name" value="HAD-like_sf"/>
</dbReference>